<dbReference type="PROSITE" id="PS01291">
    <property type="entry name" value="ART"/>
    <property type="match status" value="1"/>
</dbReference>
<dbReference type="Gene3D" id="3.90.176.10">
    <property type="entry name" value="Toxin ADP-ribosyltransferase, Chain A, domain 1"/>
    <property type="match status" value="1"/>
</dbReference>
<evidence type="ECO:0000313" key="11">
    <source>
        <dbReference type="Ensembl" id="ENSCUSP00005015680.1"/>
    </source>
</evidence>
<name>A0A8C3Y4U1_CATUS</name>
<comment type="catalytic activity">
    <reaction evidence="9 10">
        <text>L-arginyl-[protein] + NAD(+) = N(omega)-(ADP-D-ribosyl)-L-arginyl-[protein] + nicotinamide + H(+)</text>
        <dbReference type="Rhea" id="RHEA:19149"/>
        <dbReference type="Rhea" id="RHEA-COMP:10532"/>
        <dbReference type="Rhea" id="RHEA-COMP:15087"/>
        <dbReference type="ChEBI" id="CHEBI:15378"/>
        <dbReference type="ChEBI" id="CHEBI:17154"/>
        <dbReference type="ChEBI" id="CHEBI:29965"/>
        <dbReference type="ChEBI" id="CHEBI:57540"/>
        <dbReference type="ChEBI" id="CHEBI:142554"/>
        <dbReference type="EC" id="2.4.2.31"/>
    </reaction>
</comment>
<evidence type="ECO:0000256" key="5">
    <source>
        <dbReference type="ARBA" id="ARBA00022729"/>
    </source>
</evidence>
<dbReference type="InterPro" id="IPR000768">
    <property type="entry name" value="ART"/>
</dbReference>
<evidence type="ECO:0000256" key="8">
    <source>
        <dbReference type="ARBA" id="ARBA00023157"/>
    </source>
</evidence>
<keyword evidence="5" id="KW-0732">Signal</keyword>
<reference evidence="11" key="2">
    <citation type="submission" date="2025-08" db="UniProtKB">
        <authorList>
            <consortium name="Ensembl"/>
        </authorList>
    </citation>
    <scope>IDENTIFICATION</scope>
</reference>
<dbReference type="GO" id="GO:0005615">
    <property type="term" value="C:extracellular space"/>
    <property type="evidence" value="ECO:0007669"/>
    <property type="project" value="UniProtKB-ARBA"/>
</dbReference>
<dbReference type="GO" id="GO:0106274">
    <property type="term" value="F:NAD+-protein-arginine ADP-ribosyltransferase activity"/>
    <property type="evidence" value="ECO:0007669"/>
    <property type="project" value="UniProtKB-EC"/>
</dbReference>
<evidence type="ECO:0000256" key="7">
    <source>
        <dbReference type="ARBA" id="ARBA00023027"/>
    </source>
</evidence>
<dbReference type="InterPro" id="IPR050999">
    <property type="entry name" value="ADP-ribosyltransferase_ARG"/>
</dbReference>
<evidence type="ECO:0000313" key="12">
    <source>
        <dbReference type="Proteomes" id="UP000694563"/>
    </source>
</evidence>
<dbReference type="PANTHER" id="PTHR10339">
    <property type="entry name" value="ADP-RIBOSYLTRANSFERASE"/>
    <property type="match status" value="1"/>
</dbReference>
<dbReference type="Pfam" id="PF01129">
    <property type="entry name" value="ART"/>
    <property type="match status" value="1"/>
</dbReference>
<organism evidence="11 12">
    <name type="scientific">Catharus ustulatus</name>
    <name type="common">Russet-backed thrush</name>
    <name type="synonym">Hylocichla ustulatus</name>
    <dbReference type="NCBI Taxonomy" id="91951"/>
    <lineage>
        <taxon>Eukaryota</taxon>
        <taxon>Metazoa</taxon>
        <taxon>Chordata</taxon>
        <taxon>Craniata</taxon>
        <taxon>Vertebrata</taxon>
        <taxon>Euteleostomi</taxon>
        <taxon>Archelosauria</taxon>
        <taxon>Archosauria</taxon>
        <taxon>Dinosauria</taxon>
        <taxon>Saurischia</taxon>
        <taxon>Theropoda</taxon>
        <taxon>Coelurosauria</taxon>
        <taxon>Aves</taxon>
        <taxon>Neognathae</taxon>
        <taxon>Neoaves</taxon>
        <taxon>Telluraves</taxon>
        <taxon>Australaves</taxon>
        <taxon>Passeriformes</taxon>
        <taxon>Turdidae</taxon>
        <taxon>Catharus</taxon>
    </lineage>
</organism>
<dbReference type="AlphaFoldDB" id="A0A8C3Y4U1"/>
<dbReference type="GO" id="GO:0044194">
    <property type="term" value="C:cytolytic granule"/>
    <property type="evidence" value="ECO:0007669"/>
    <property type="project" value="UniProtKB-ARBA"/>
</dbReference>
<keyword evidence="8" id="KW-1015">Disulfide bond</keyword>
<protein>
    <recommendedName>
        <fullName evidence="10">NAD(P)(+)--arginine ADP-ribosyltransferase</fullName>
        <ecNumber evidence="10">2.4.2.31</ecNumber>
    </recommendedName>
    <alternativeName>
        <fullName evidence="10">Mono(ADP-ribosyl)transferase</fullName>
    </alternativeName>
</protein>
<dbReference type="PROSITE" id="PS51996">
    <property type="entry name" value="TR_MART"/>
    <property type="match status" value="1"/>
</dbReference>
<dbReference type="SUPFAM" id="SSF56399">
    <property type="entry name" value="ADP-ribosylation"/>
    <property type="match status" value="1"/>
</dbReference>
<dbReference type="GO" id="GO:0016779">
    <property type="term" value="F:nucleotidyltransferase activity"/>
    <property type="evidence" value="ECO:0007669"/>
    <property type="project" value="UniProtKB-KW"/>
</dbReference>
<evidence type="ECO:0000256" key="3">
    <source>
        <dbReference type="ARBA" id="ARBA00022679"/>
    </source>
</evidence>
<dbReference type="PRINTS" id="PR00970">
    <property type="entry name" value="RIBTRNSFRASE"/>
</dbReference>
<evidence type="ECO:0000256" key="1">
    <source>
        <dbReference type="ARBA" id="ARBA00009558"/>
    </source>
</evidence>
<dbReference type="Ensembl" id="ENSCUST00005016280.1">
    <property type="protein sequence ID" value="ENSCUSP00005015680.1"/>
    <property type="gene ID" value="ENSCUSG00005010063.1"/>
</dbReference>
<dbReference type="FunFam" id="3.90.176.10:FF:000001">
    <property type="entry name" value="NAD(P)(+)--arginine ADP-ribosyltransferase"/>
    <property type="match status" value="1"/>
</dbReference>
<sequence>REHRHDQGASTEKPLDMALDSFDDQYQGCVTAMKAELPALNHSEFQNNSRFAELWNQARETWWREGSRVSPLSSSDQAIAITAGTMLYWGGKFNAEVRAAGRSPQKYRDNFHFKSLHFLLTDALATLRDAQGQKCHLVFWGTDYTRYKAKPGDIVRFGQFVVLSLRKSVAELFGNTTVFQVQTCHGADIKAFARFPNFDDVLIPPFEKFKVTKVIEKGKKVEIHLDSIGTYSKYNCEWLTGGDSLGPWGHSLGPWGQPGAMGTHPGAMGTYPGTMGAPLMRHRGQ</sequence>
<dbReference type="Proteomes" id="UP000694563">
    <property type="component" value="Chromosome 1"/>
</dbReference>
<evidence type="ECO:0000256" key="10">
    <source>
        <dbReference type="RuleBase" id="RU361228"/>
    </source>
</evidence>
<dbReference type="GO" id="GO:0003950">
    <property type="term" value="F:NAD+ poly-ADP-ribosyltransferase activity"/>
    <property type="evidence" value="ECO:0007669"/>
    <property type="project" value="TreeGrafter"/>
</dbReference>
<evidence type="ECO:0000256" key="4">
    <source>
        <dbReference type="ARBA" id="ARBA00022695"/>
    </source>
</evidence>
<evidence type="ECO:0000256" key="9">
    <source>
        <dbReference type="ARBA" id="ARBA00047597"/>
    </source>
</evidence>
<keyword evidence="2 10" id="KW-0328">Glycosyltransferase</keyword>
<evidence type="ECO:0000256" key="6">
    <source>
        <dbReference type="ARBA" id="ARBA00022857"/>
    </source>
</evidence>
<accession>A0A8C3Y4U1</accession>
<keyword evidence="3 10" id="KW-0808">Transferase</keyword>
<dbReference type="PANTHER" id="PTHR10339:SF19">
    <property type="entry name" value="GPI-LINKED NAD(P)(+)--ARGININE ADP-RIBOSYLTRANSFERASE 1"/>
    <property type="match status" value="1"/>
</dbReference>
<keyword evidence="12" id="KW-1185">Reference proteome</keyword>
<keyword evidence="4" id="KW-0548">Nucleotidyltransferase</keyword>
<proteinExistence type="inferred from homology"/>
<comment type="similarity">
    <text evidence="1 10">Belongs to the Arg-specific ADP-ribosyltransferase family.</text>
</comment>
<reference evidence="11" key="1">
    <citation type="submission" date="2020-10" db="EMBL/GenBank/DDBJ databases">
        <title>Catharus ustulatus (Swainson's thrush) genome, bCatUst1, primary haplotype v2.</title>
        <authorList>
            <person name="Delmore K."/>
            <person name="Vafadar M."/>
            <person name="Formenti G."/>
            <person name="Chow W."/>
            <person name="Pelan S."/>
            <person name="Howe K."/>
            <person name="Rhie A."/>
            <person name="Mountcastle J."/>
            <person name="Haase B."/>
            <person name="Fedrigo O."/>
            <person name="Jarvis E.D."/>
        </authorList>
    </citation>
    <scope>NUCLEOTIDE SEQUENCE [LARGE SCALE GENOMIC DNA]</scope>
</reference>
<keyword evidence="6 10" id="KW-0521">NADP</keyword>
<keyword evidence="7 10" id="KW-0520">NAD</keyword>
<dbReference type="GO" id="GO:0046677">
    <property type="term" value="P:response to antibiotic"/>
    <property type="evidence" value="ECO:0007669"/>
    <property type="project" value="UniProtKB-ARBA"/>
</dbReference>
<dbReference type="EC" id="2.4.2.31" evidence="10"/>
<evidence type="ECO:0000256" key="2">
    <source>
        <dbReference type="ARBA" id="ARBA00022676"/>
    </source>
</evidence>
<reference evidence="11" key="3">
    <citation type="submission" date="2025-09" db="UniProtKB">
        <authorList>
            <consortium name="Ensembl"/>
        </authorList>
    </citation>
    <scope>IDENTIFICATION</scope>
</reference>